<dbReference type="GeneTree" id="ENSGT00940000157045"/>
<dbReference type="AlphaFoldDB" id="G3WWU2"/>
<dbReference type="Proteomes" id="UP000007648">
    <property type="component" value="Unassembled WGS sequence"/>
</dbReference>
<dbReference type="GO" id="GO:0008509">
    <property type="term" value="F:monoatomic anion transmembrane transporter activity"/>
    <property type="evidence" value="ECO:0007669"/>
    <property type="project" value="InterPro"/>
</dbReference>
<dbReference type="SUPFAM" id="SSF55804">
    <property type="entry name" value="Phoshotransferase/anion transport protein"/>
    <property type="match status" value="2"/>
</dbReference>
<evidence type="ECO:0000256" key="1">
    <source>
        <dbReference type="ARBA" id="ARBA00004187"/>
    </source>
</evidence>
<evidence type="ECO:0000256" key="7">
    <source>
        <dbReference type="ARBA" id="ARBA00022692"/>
    </source>
</evidence>
<feature type="transmembrane region" description="Helical" evidence="15">
    <location>
        <begin position="852"/>
        <end position="869"/>
    </location>
</feature>
<keyword evidence="14" id="KW-0739">Sodium transport</keyword>
<keyword evidence="5 15" id="KW-0813">Transport</keyword>
<evidence type="ECO:0000256" key="5">
    <source>
        <dbReference type="ARBA" id="ARBA00022448"/>
    </source>
</evidence>
<dbReference type="HOGENOM" id="CLU_002289_5_2_1"/>
<name>G3WWU2_SARHA</name>
<dbReference type="PANTHER" id="PTHR11453:SF105">
    <property type="entry name" value="SODIUM BICARBONATE COTRANSPORTER 3"/>
    <property type="match status" value="1"/>
</dbReference>
<feature type="transmembrane region" description="Helical" evidence="15">
    <location>
        <begin position="900"/>
        <end position="919"/>
    </location>
</feature>
<accession>G3WWU2</accession>
<feature type="region of interest" description="Disordered" evidence="16">
    <location>
        <begin position="524"/>
        <end position="564"/>
    </location>
</feature>
<evidence type="ECO:0000256" key="13">
    <source>
        <dbReference type="ARBA" id="ARBA00023180"/>
    </source>
</evidence>
<evidence type="ECO:0000259" key="17">
    <source>
        <dbReference type="Pfam" id="PF00955"/>
    </source>
</evidence>
<evidence type="ECO:0000256" key="11">
    <source>
        <dbReference type="ARBA" id="ARBA00023136"/>
    </source>
</evidence>
<feature type="compositionally biased region" description="Basic and acidic residues" evidence="16">
    <location>
        <begin position="78"/>
        <end position="90"/>
    </location>
</feature>
<keyword evidence="13" id="KW-0325">Glycoprotein</keyword>
<dbReference type="Pfam" id="PF07565">
    <property type="entry name" value="Band_3_cyto"/>
    <property type="match status" value="2"/>
</dbReference>
<feature type="transmembrane region" description="Helical" evidence="15">
    <location>
        <begin position="1000"/>
        <end position="1019"/>
    </location>
</feature>
<dbReference type="Pfam" id="PF00955">
    <property type="entry name" value="HCO3_cotransp"/>
    <property type="match status" value="1"/>
</dbReference>
<protein>
    <recommendedName>
        <fullName evidence="15">Anion exchange protein</fullName>
    </recommendedName>
</protein>
<evidence type="ECO:0000256" key="3">
    <source>
        <dbReference type="ARBA" id="ARBA00004651"/>
    </source>
</evidence>
<dbReference type="InterPro" id="IPR011531">
    <property type="entry name" value="HCO3_transpt-like_TM_dom"/>
</dbReference>
<dbReference type="FunFam" id="1.10.287.570:FF:000001">
    <property type="entry name" value="Anion exchange protein"/>
    <property type="match status" value="1"/>
</dbReference>
<feature type="compositionally biased region" description="Basic and acidic residues" evidence="16">
    <location>
        <begin position="553"/>
        <end position="562"/>
    </location>
</feature>
<gene>
    <name evidence="19" type="primary">SLC4A7</name>
</gene>
<feature type="domain" description="Band 3 cytoplasmic" evidence="18">
    <location>
        <begin position="399"/>
        <end position="521"/>
    </location>
</feature>
<feature type="region of interest" description="Disordered" evidence="16">
    <location>
        <begin position="1132"/>
        <end position="1151"/>
    </location>
</feature>
<comment type="subcellular location">
    <subcellularLocation>
        <location evidence="2">Apical cell membrane</location>
    </subcellularLocation>
    <subcellularLocation>
        <location evidence="1">Basolateral cell membrane</location>
    </subcellularLocation>
    <subcellularLocation>
        <location evidence="3">Cell membrane</location>
        <topology evidence="3">Multi-pass membrane protein</topology>
    </subcellularLocation>
    <subcellularLocation>
        <location evidence="15">Membrane</location>
        <topology evidence="15">Multi-pass membrane protein</topology>
    </subcellularLocation>
</comment>
<dbReference type="FunCoup" id="G3WWU2">
    <property type="interactions" value="1234"/>
</dbReference>
<feature type="region of interest" description="Disordered" evidence="16">
    <location>
        <begin position="59"/>
        <end position="98"/>
    </location>
</feature>
<evidence type="ECO:0000256" key="4">
    <source>
        <dbReference type="ARBA" id="ARBA00010993"/>
    </source>
</evidence>
<feature type="transmembrane region" description="Helical" evidence="15">
    <location>
        <begin position="940"/>
        <end position="964"/>
    </location>
</feature>
<feature type="transmembrane region" description="Helical" evidence="15">
    <location>
        <begin position="599"/>
        <end position="621"/>
    </location>
</feature>
<feature type="transmembrane region" description="Helical" evidence="15">
    <location>
        <begin position="628"/>
        <end position="647"/>
    </location>
</feature>
<evidence type="ECO:0000256" key="9">
    <source>
        <dbReference type="ARBA" id="ARBA00023053"/>
    </source>
</evidence>
<keyword evidence="11 15" id="KW-0472">Membrane</keyword>
<evidence type="ECO:0000256" key="16">
    <source>
        <dbReference type="SAM" id="MobiDB-lite"/>
    </source>
</evidence>
<feature type="transmembrane region" description="Helical" evidence="15">
    <location>
        <begin position="814"/>
        <end position="832"/>
    </location>
</feature>
<feature type="region of interest" description="Disordered" evidence="16">
    <location>
        <begin position="1"/>
        <end position="27"/>
    </location>
</feature>
<keyword evidence="20" id="KW-1185">Reference proteome</keyword>
<feature type="region of interest" description="Disordered" evidence="16">
    <location>
        <begin position="364"/>
        <end position="398"/>
    </location>
</feature>
<keyword evidence="8 15" id="KW-1133">Transmembrane helix</keyword>
<evidence type="ECO:0000256" key="14">
    <source>
        <dbReference type="ARBA" id="ARBA00023201"/>
    </source>
</evidence>
<evidence type="ECO:0000256" key="6">
    <source>
        <dbReference type="ARBA" id="ARBA00022475"/>
    </source>
</evidence>
<evidence type="ECO:0000256" key="8">
    <source>
        <dbReference type="ARBA" id="ARBA00022989"/>
    </source>
</evidence>
<evidence type="ECO:0000256" key="10">
    <source>
        <dbReference type="ARBA" id="ARBA00023065"/>
    </source>
</evidence>
<dbReference type="GO" id="GO:0006164">
    <property type="term" value="P:purine nucleotide biosynthetic process"/>
    <property type="evidence" value="ECO:0007669"/>
    <property type="project" value="Ensembl"/>
</dbReference>
<feature type="transmembrane region" description="Helical" evidence="15">
    <location>
        <begin position="1026"/>
        <end position="1045"/>
    </location>
</feature>
<keyword evidence="7 15" id="KW-0812">Transmembrane</keyword>
<dbReference type="PANTHER" id="PTHR11453">
    <property type="entry name" value="ANION EXCHANGE PROTEIN"/>
    <property type="match status" value="1"/>
</dbReference>
<evidence type="ECO:0000256" key="15">
    <source>
        <dbReference type="RuleBase" id="RU362035"/>
    </source>
</evidence>
<proteinExistence type="inferred from homology"/>
<feature type="region of interest" description="Disordered" evidence="16">
    <location>
        <begin position="281"/>
        <end position="320"/>
    </location>
</feature>
<evidence type="ECO:0000256" key="2">
    <source>
        <dbReference type="ARBA" id="ARBA00004221"/>
    </source>
</evidence>
<reference evidence="19" key="2">
    <citation type="submission" date="2025-08" db="UniProtKB">
        <authorList>
            <consortium name="Ensembl"/>
        </authorList>
    </citation>
    <scope>IDENTIFICATION</scope>
</reference>
<feature type="transmembrane region" description="Helical" evidence="15">
    <location>
        <begin position="716"/>
        <end position="734"/>
    </location>
</feature>
<evidence type="ECO:0000259" key="18">
    <source>
        <dbReference type="Pfam" id="PF07565"/>
    </source>
</evidence>
<dbReference type="GO" id="GO:0008510">
    <property type="term" value="F:sodium:bicarbonate symporter activity"/>
    <property type="evidence" value="ECO:0007669"/>
    <property type="project" value="Ensembl"/>
</dbReference>
<dbReference type="Gene3D" id="3.40.930.10">
    <property type="entry name" value="Mannitol-specific EII, Chain A"/>
    <property type="match status" value="1"/>
</dbReference>
<dbReference type="GO" id="GO:0005452">
    <property type="term" value="F:solute:inorganic anion antiporter activity"/>
    <property type="evidence" value="ECO:0007669"/>
    <property type="project" value="InterPro"/>
</dbReference>
<sequence>MEADGAGEQMRPLLTRGPDEEAVVDLGKTSSTINTKFEKEELESHRAVYIGVHVPFSKESRRRHRHRGHKHHHRRRKDKESDKEDGRESPSYDTPSQRVQFILGTEDDDEEHIPHDLFTEMDELCYRDGEEYEWKETARWLKFEEDVEDGGDRWSKPYVATLSLHSLFELRSCILNGTVMLDMRASTLDEIADMVLDNMIASGQLDDSIRENVREALLKRHHHQNEKRFTSRIPLVRSFADIGEGLSASRHSLRTGLSASNLSLRGESPLSLLSHLLPSSRAGTPAASRCTTPVATPQNSPPSSPKISRLDSRNSQQSQLQVPELLISSASDDIPTVVIHPPEEELEALGYQEQKKEENIDLSPGILASPQSAPGNLDSSKSGEAKGNGTGGSRENSTVDFSKVDMNFMRKIPTGAEASNVLVGEVDFLERPIIAFVRLSPAVLLSGLTEVPVPTRFLFLLLGPAGKAPQYHEIGRSIATLMTDEIFHDVAYKAKDRNDLLSGIDEFLDQVTVLPPGEWDPSIRIEPPKSVPSQEKRKIPMFPNGSTPTSGEMQKEEGHHAGPELQRTGRLFGGLILDIKRKAPFFLSDFKDALSLQCLASILFLYCACMSPVITFGGLLGEATEGRISAIESLFGASLTGIAYSLFSGQPLTILGSTGPVLVFEKILFKFCKDYSLSYLSLRTSIGLWTSFLCIVLVATDASSLVCYITRFTEEAFAALICIIFIYEALEKLFHLGEVYAFNMHNDLDKLTSYWCLCTEPLNPSNETLKRWIEMNKSAQTISWGNLTVSECKTLHGVFLGPACGHHGPYIPDVLFWCVILFFTTFFLSSFLKQFKTKRYFPTRVRSTISDFAVFLTIVTMVAIDYLVGVPSPKLHVPEKFEPTHKERGWIINPLGDNPWWTLLIAAIPALLCTILIFMDQQITAVIINRKEHKLKKGAGYHLDLLMVGVMLGICSIMGLPWFVAATVLSISHVNSLKVESECSAPGEQPKFLGIREQRVTGLLIFVLMGLSVFMTSVLKFIPMPVLYGVFLYMGVSSLKGIQFFDRIKLFGMPAKHQPDLIYLRYVPLWKVHIFTVIQLTCLVLLWVIKASAAAVVFPMMVLALVFIRKLMDLCFTKRELSWLDDLMPESKKKKEDDKQKKEKEEAERLLHADDSDTVHLPFEGGSLLQIPVKALKYSVDPSVVNISDEMAKTAQWRALAMSTESAKASRPSMSSLQLILPSSPFLSSSSQHFGPVWMPPSPEKPVSVKINLEDEPTRKYVDAETSL</sequence>
<dbReference type="GO" id="GO:0090383">
    <property type="term" value="P:phagosome acidification"/>
    <property type="evidence" value="ECO:0007669"/>
    <property type="project" value="Ensembl"/>
</dbReference>
<comment type="similarity">
    <text evidence="4 15">Belongs to the anion exchanger (TC 2.A.31) family.</text>
</comment>
<dbReference type="GO" id="GO:0016323">
    <property type="term" value="C:basolateral plasma membrane"/>
    <property type="evidence" value="ECO:0007669"/>
    <property type="project" value="UniProtKB-SubCell"/>
</dbReference>
<keyword evidence="9" id="KW-0915">Sodium</keyword>
<feature type="transmembrane region" description="Helical" evidence="15">
    <location>
        <begin position="686"/>
        <end position="709"/>
    </location>
</feature>
<feature type="compositionally biased region" description="Basic residues" evidence="16">
    <location>
        <begin position="60"/>
        <end position="77"/>
    </location>
</feature>
<keyword evidence="6" id="KW-1003">Cell membrane</keyword>
<evidence type="ECO:0000256" key="12">
    <source>
        <dbReference type="ARBA" id="ARBA00023157"/>
    </source>
</evidence>
<dbReference type="Ensembl" id="ENSSHAT00000020054.2">
    <property type="protein sequence ID" value="ENSSHAP00000019897.2"/>
    <property type="gene ID" value="ENSSHAG00000016885.2"/>
</dbReference>
<dbReference type="NCBIfam" id="TIGR00834">
    <property type="entry name" value="ae"/>
    <property type="match status" value="1"/>
</dbReference>
<feature type="domain" description="Bicarbonate transporter-like transmembrane" evidence="17">
    <location>
        <begin position="570"/>
        <end position="1129"/>
    </location>
</feature>
<dbReference type="GO" id="GO:0016324">
    <property type="term" value="C:apical plasma membrane"/>
    <property type="evidence" value="ECO:0007669"/>
    <property type="project" value="UniProtKB-SubCell"/>
</dbReference>
<dbReference type="GO" id="GO:0006221">
    <property type="term" value="P:pyrimidine nucleotide biosynthetic process"/>
    <property type="evidence" value="ECO:0007669"/>
    <property type="project" value="Ensembl"/>
</dbReference>
<dbReference type="GO" id="GO:0071363">
    <property type="term" value="P:cellular response to growth factor stimulus"/>
    <property type="evidence" value="ECO:0007669"/>
    <property type="project" value="Ensembl"/>
</dbReference>
<dbReference type="PRINTS" id="PR01231">
    <property type="entry name" value="HCO3TRNSPORT"/>
</dbReference>
<evidence type="ECO:0000313" key="19">
    <source>
        <dbReference type="Ensembl" id="ENSSHAP00000019897.2"/>
    </source>
</evidence>
<dbReference type="InterPro" id="IPR016152">
    <property type="entry name" value="PTrfase/Anion_transptr"/>
</dbReference>
<evidence type="ECO:0000313" key="20">
    <source>
        <dbReference type="Proteomes" id="UP000007648"/>
    </source>
</evidence>
<keyword evidence="10 15" id="KW-0406">Ion transport</keyword>
<organism evidence="19 20">
    <name type="scientific">Sarcophilus harrisii</name>
    <name type="common">Tasmanian devil</name>
    <name type="synonym">Sarcophilus laniarius</name>
    <dbReference type="NCBI Taxonomy" id="9305"/>
    <lineage>
        <taxon>Eukaryota</taxon>
        <taxon>Metazoa</taxon>
        <taxon>Chordata</taxon>
        <taxon>Craniata</taxon>
        <taxon>Vertebrata</taxon>
        <taxon>Euteleostomi</taxon>
        <taxon>Mammalia</taxon>
        <taxon>Metatheria</taxon>
        <taxon>Dasyuromorphia</taxon>
        <taxon>Dasyuridae</taxon>
        <taxon>Sarcophilus</taxon>
    </lineage>
</organism>
<feature type="compositionally biased region" description="Polar residues" evidence="16">
    <location>
        <begin position="369"/>
        <end position="382"/>
    </location>
</feature>
<dbReference type="FunFam" id="3.40.930.10:FF:000001">
    <property type="entry name" value="Anion exchange protein"/>
    <property type="match status" value="1"/>
</dbReference>
<dbReference type="GO" id="GO:0060117">
    <property type="term" value="P:auditory receptor cell development"/>
    <property type="evidence" value="ECO:0007669"/>
    <property type="project" value="TreeGrafter"/>
</dbReference>
<dbReference type="InParanoid" id="G3WWU2"/>
<feature type="transmembrane region" description="Helical" evidence="15">
    <location>
        <begin position="1077"/>
        <end position="1108"/>
    </location>
</feature>
<dbReference type="Gene3D" id="1.10.287.570">
    <property type="entry name" value="Helical hairpin bin"/>
    <property type="match status" value="1"/>
</dbReference>
<feature type="domain" description="Band 3 cytoplasmic" evidence="18">
    <location>
        <begin position="115"/>
        <end position="252"/>
    </location>
</feature>
<dbReference type="InterPro" id="IPR003020">
    <property type="entry name" value="HCO3_transpt_euk"/>
</dbReference>
<reference evidence="19 20" key="1">
    <citation type="journal article" date="2011" name="Proc. Natl. Acad. Sci. U.S.A.">
        <title>Genetic diversity and population structure of the endangered marsupial Sarcophilus harrisii (Tasmanian devil).</title>
        <authorList>
            <person name="Miller W."/>
            <person name="Hayes V.M."/>
            <person name="Ratan A."/>
            <person name="Petersen D.C."/>
            <person name="Wittekindt N.E."/>
            <person name="Miller J."/>
            <person name="Walenz B."/>
            <person name="Knight J."/>
            <person name="Qi J."/>
            <person name="Zhao F."/>
            <person name="Wang Q."/>
            <person name="Bedoya-Reina O.C."/>
            <person name="Katiyar N."/>
            <person name="Tomsho L.P."/>
            <person name="Kasson L.M."/>
            <person name="Hardie R.A."/>
            <person name="Woodbridge P."/>
            <person name="Tindall E.A."/>
            <person name="Bertelsen M.F."/>
            <person name="Dixon D."/>
            <person name="Pyecroft S."/>
            <person name="Helgen K.M."/>
            <person name="Lesk A.M."/>
            <person name="Pringle T.H."/>
            <person name="Patterson N."/>
            <person name="Zhang Y."/>
            <person name="Kreiss A."/>
            <person name="Woods G.M."/>
            <person name="Jones M.E."/>
            <person name="Schuster S.C."/>
        </authorList>
    </citation>
    <scope>NUCLEOTIDE SEQUENCE [LARGE SCALE GENOMIC DNA]</scope>
</reference>
<dbReference type="InterPro" id="IPR013769">
    <property type="entry name" value="Band3_cytoplasmic_dom"/>
</dbReference>
<reference evidence="19" key="3">
    <citation type="submission" date="2025-09" db="UniProtKB">
        <authorList>
            <consortium name="Ensembl"/>
        </authorList>
    </citation>
    <scope>IDENTIFICATION</scope>
</reference>
<feature type="compositionally biased region" description="Polar residues" evidence="16">
    <location>
        <begin position="289"/>
        <end position="298"/>
    </location>
</feature>
<keyword evidence="12" id="KW-1015">Disulfide bond</keyword>